<feature type="transmembrane region" description="Helical" evidence="1">
    <location>
        <begin position="263"/>
        <end position="280"/>
    </location>
</feature>
<dbReference type="AlphaFoldDB" id="A0A4S8LZR0"/>
<evidence type="ECO:0000313" key="2">
    <source>
        <dbReference type="EMBL" id="THU95254.1"/>
    </source>
</evidence>
<feature type="transmembrane region" description="Helical" evidence="1">
    <location>
        <begin position="110"/>
        <end position="130"/>
    </location>
</feature>
<feature type="transmembrane region" description="Helical" evidence="1">
    <location>
        <begin position="52"/>
        <end position="71"/>
    </location>
</feature>
<feature type="transmembrane region" description="Helical" evidence="1">
    <location>
        <begin position="20"/>
        <end position="40"/>
    </location>
</feature>
<keyword evidence="1" id="KW-1133">Transmembrane helix</keyword>
<reference evidence="2 3" key="1">
    <citation type="journal article" date="2019" name="Nat. Ecol. Evol.">
        <title>Megaphylogeny resolves global patterns of mushroom evolution.</title>
        <authorList>
            <person name="Varga T."/>
            <person name="Krizsan K."/>
            <person name="Foldi C."/>
            <person name="Dima B."/>
            <person name="Sanchez-Garcia M."/>
            <person name="Sanchez-Ramirez S."/>
            <person name="Szollosi G.J."/>
            <person name="Szarkandi J.G."/>
            <person name="Papp V."/>
            <person name="Albert L."/>
            <person name="Andreopoulos W."/>
            <person name="Angelini C."/>
            <person name="Antonin V."/>
            <person name="Barry K.W."/>
            <person name="Bougher N.L."/>
            <person name="Buchanan P."/>
            <person name="Buyck B."/>
            <person name="Bense V."/>
            <person name="Catcheside P."/>
            <person name="Chovatia M."/>
            <person name="Cooper J."/>
            <person name="Damon W."/>
            <person name="Desjardin D."/>
            <person name="Finy P."/>
            <person name="Geml J."/>
            <person name="Haridas S."/>
            <person name="Hughes K."/>
            <person name="Justo A."/>
            <person name="Karasinski D."/>
            <person name="Kautmanova I."/>
            <person name="Kiss B."/>
            <person name="Kocsube S."/>
            <person name="Kotiranta H."/>
            <person name="LaButti K.M."/>
            <person name="Lechner B.E."/>
            <person name="Liimatainen K."/>
            <person name="Lipzen A."/>
            <person name="Lukacs Z."/>
            <person name="Mihaltcheva S."/>
            <person name="Morgado L.N."/>
            <person name="Niskanen T."/>
            <person name="Noordeloos M.E."/>
            <person name="Ohm R.A."/>
            <person name="Ortiz-Santana B."/>
            <person name="Ovrebo C."/>
            <person name="Racz N."/>
            <person name="Riley R."/>
            <person name="Savchenko A."/>
            <person name="Shiryaev A."/>
            <person name="Soop K."/>
            <person name="Spirin V."/>
            <person name="Szebenyi C."/>
            <person name="Tomsovsky M."/>
            <person name="Tulloss R.E."/>
            <person name="Uehling J."/>
            <person name="Grigoriev I.V."/>
            <person name="Vagvolgyi C."/>
            <person name="Papp T."/>
            <person name="Martin F.M."/>
            <person name="Miettinen O."/>
            <person name="Hibbett D.S."/>
            <person name="Nagy L.G."/>
        </authorList>
    </citation>
    <scope>NUCLEOTIDE SEQUENCE [LARGE SCALE GENOMIC DNA]</scope>
    <source>
        <strain evidence="2 3">CBS 962.96</strain>
    </source>
</reference>
<dbReference type="OrthoDB" id="2790304at2759"/>
<gene>
    <name evidence="2" type="ORF">K435DRAFT_966544</name>
</gene>
<dbReference type="EMBL" id="ML179204">
    <property type="protein sequence ID" value="THU95254.1"/>
    <property type="molecule type" value="Genomic_DNA"/>
</dbReference>
<keyword evidence="1" id="KW-0472">Membrane</keyword>
<keyword evidence="1" id="KW-0812">Transmembrane</keyword>
<organism evidence="2 3">
    <name type="scientific">Dendrothele bispora (strain CBS 962.96)</name>
    <dbReference type="NCBI Taxonomy" id="1314807"/>
    <lineage>
        <taxon>Eukaryota</taxon>
        <taxon>Fungi</taxon>
        <taxon>Dikarya</taxon>
        <taxon>Basidiomycota</taxon>
        <taxon>Agaricomycotina</taxon>
        <taxon>Agaricomycetes</taxon>
        <taxon>Agaricomycetidae</taxon>
        <taxon>Agaricales</taxon>
        <taxon>Agaricales incertae sedis</taxon>
        <taxon>Dendrothele</taxon>
    </lineage>
</organism>
<keyword evidence="3" id="KW-1185">Reference proteome</keyword>
<dbReference type="Proteomes" id="UP000297245">
    <property type="component" value="Unassembled WGS sequence"/>
</dbReference>
<protein>
    <submittedName>
        <fullName evidence="2">Uncharacterized protein</fullName>
    </submittedName>
</protein>
<proteinExistence type="predicted"/>
<name>A0A4S8LZR0_DENBC</name>
<sequence length="329" mass="37294">MDIPDEVIDNFEFFIVSNTAGGAFYGTLVIMEIIVIFIIFSKKRFRISRPRIILLTLCLTMFMTSSAYFAINLARCLTRLRSWKSAIRQDPHMLAHSEQLYSRLEIIEDAIYPINFFFSDAVVVWRAWVIVHKRARLVLSTLLVGTAASVILLMIQDALPINIQNNIPYNIAVPVPLVLTNISATWLIGHKFWSTRRFLKPHILRESNRELFYHRNSRAWTEIERIFLIMLESGFLYLVVWVFSIVAISGALGDTAADLKDAFLPHLAAIYPPLVFLLVASQKSQVNAVLQHEGNGEPTEIVSMEFTSIPAASAAMTEEDKSLFLSITA</sequence>
<feature type="transmembrane region" description="Helical" evidence="1">
    <location>
        <begin position="137"/>
        <end position="155"/>
    </location>
</feature>
<feature type="transmembrane region" description="Helical" evidence="1">
    <location>
        <begin position="167"/>
        <end position="188"/>
    </location>
</feature>
<accession>A0A4S8LZR0</accession>
<evidence type="ECO:0000256" key="1">
    <source>
        <dbReference type="SAM" id="Phobius"/>
    </source>
</evidence>
<feature type="transmembrane region" description="Helical" evidence="1">
    <location>
        <begin position="226"/>
        <end position="251"/>
    </location>
</feature>
<evidence type="ECO:0000313" key="3">
    <source>
        <dbReference type="Proteomes" id="UP000297245"/>
    </source>
</evidence>